<evidence type="ECO:0000313" key="2">
    <source>
        <dbReference type="Proteomes" id="UP000800038"/>
    </source>
</evidence>
<organism evidence="1 2">
    <name type="scientific">Clathrospora elynae</name>
    <dbReference type="NCBI Taxonomy" id="706981"/>
    <lineage>
        <taxon>Eukaryota</taxon>
        <taxon>Fungi</taxon>
        <taxon>Dikarya</taxon>
        <taxon>Ascomycota</taxon>
        <taxon>Pezizomycotina</taxon>
        <taxon>Dothideomycetes</taxon>
        <taxon>Pleosporomycetidae</taxon>
        <taxon>Pleosporales</taxon>
        <taxon>Diademaceae</taxon>
        <taxon>Clathrospora</taxon>
    </lineage>
</organism>
<dbReference type="Proteomes" id="UP000800038">
    <property type="component" value="Unassembled WGS sequence"/>
</dbReference>
<sequence length="279" mass="31775">MTALPPRKLLLRDLSGFHVRRSALDTHNPLPRSNEGGGLPSCLARVRSSIPARSHPWRTSICLPCRDYFIDIALISDVAATVVVRDVSKAMLVHYCDQAQHLFHYDALHPGGSSDLVLYAAHCEPEGVKIVIAWMQLAYARKSRQLLPADLSLNFHNWHLLGLCMVERALEVFGLYNERDEVCLFLHTCIATINFSVPELHTALSILPRGSYWSDQLLEHVHKRLTDTERRGHDPRLCICTRGNCLPAWVYSQPDLCNWIRRRDRNASILKWVLDIEDA</sequence>
<dbReference type="EMBL" id="ML976086">
    <property type="protein sequence ID" value="KAF1939227.1"/>
    <property type="molecule type" value="Genomic_DNA"/>
</dbReference>
<dbReference type="AlphaFoldDB" id="A0A6A5SPW9"/>
<name>A0A6A5SPW9_9PLEO</name>
<evidence type="ECO:0000313" key="1">
    <source>
        <dbReference type="EMBL" id="KAF1939227.1"/>
    </source>
</evidence>
<gene>
    <name evidence="1" type="ORF">EJ02DRAFT_514005</name>
</gene>
<proteinExistence type="predicted"/>
<protein>
    <submittedName>
        <fullName evidence="1">Uncharacterized protein</fullName>
    </submittedName>
</protein>
<reference evidence="1" key="1">
    <citation type="journal article" date="2020" name="Stud. Mycol.">
        <title>101 Dothideomycetes genomes: a test case for predicting lifestyles and emergence of pathogens.</title>
        <authorList>
            <person name="Haridas S."/>
            <person name="Albert R."/>
            <person name="Binder M."/>
            <person name="Bloem J."/>
            <person name="Labutti K."/>
            <person name="Salamov A."/>
            <person name="Andreopoulos B."/>
            <person name="Baker S."/>
            <person name="Barry K."/>
            <person name="Bills G."/>
            <person name="Bluhm B."/>
            <person name="Cannon C."/>
            <person name="Castanera R."/>
            <person name="Culley D."/>
            <person name="Daum C."/>
            <person name="Ezra D."/>
            <person name="Gonzalez J."/>
            <person name="Henrissat B."/>
            <person name="Kuo A."/>
            <person name="Liang C."/>
            <person name="Lipzen A."/>
            <person name="Lutzoni F."/>
            <person name="Magnuson J."/>
            <person name="Mondo S."/>
            <person name="Nolan M."/>
            <person name="Ohm R."/>
            <person name="Pangilinan J."/>
            <person name="Park H.-J."/>
            <person name="Ramirez L."/>
            <person name="Alfaro M."/>
            <person name="Sun H."/>
            <person name="Tritt A."/>
            <person name="Yoshinaga Y."/>
            <person name="Zwiers L.-H."/>
            <person name="Turgeon B."/>
            <person name="Goodwin S."/>
            <person name="Spatafora J."/>
            <person name="Crous P."/>
            <person name="Grigoriev I."/>
        </authorList>
    </citation>
    <scope>NUCLEOTIDE SEQUENCE</scope>
    <source>
        <strain evidence="1">CBS 161.51</strain>
    </source>
</reference>
<keyword evidence="2" id="KW-1185">Reference proteome</keyword>
<dbReference type="OrthoDB" id="3796950at2759"/>
<accession>A0A6A5SPW9</accession>